<feature type="domain" description="Major facilitator superfamily (MFS) profile" evidence="7">
    <location>
        <begin position="58"/>
        <end position="466"/>
    </location>
</feature>
<dbReference type="Proteomes" id="UP000030653">
    <property type="component" value="Unassembled WGS sequence"/>
</dbReference>
<keyword evidence="9" id="KW-1185">Reference proteome</keyword>
<dbReference type="InterPro" id="IPR020846">
    <property type="entry name" value="MFS_dom"/>
</dbReference>
<evidence type="ECO:0000256" key="2">
    <source>
        <dbReference type="ARBA" id="ARBA00022692"/>
    </source>
</evidence>
<feature type="transmembrane region" description="Helical" evidence="6">
    <location>
        <begin position="443"/>
        <end position="463"/>
    </location>
</feature>
<keyword evidence="3 6" id="KW-1133">Transmembrane helix</keyword>
<feature type="region of interest" description="Disordered" evidence="5">
    <location>
        <begin position="483"/>
        <end position="514"/>
    </location>
</feature>
<reference evidence="8 9" key="1">
    <citation type="journal article" date="2012" name="Science">
        <title>The Paleozoic origin of enzymatic lignin decomposition reconstructed from 31 fungal genomes.</title>
        <authorList>
            <person name="Floudas D."/>
            <person name="Binder M."/>
            <person name="Riley R."/>
            <person name="Barry K."/>
            <person name="Blanchette R.A."/>
            <person name="Henrissat B."/>
            <person name="Martinez A.T."/>
            <person name="Otillar R."/>
            <person name="Spatafora J.W."/>
            <person name="Yadav J.S."/>
            <person name="Aerts A."/>
            <person name="Benoit I."/>
            <person name="Boyd A."/>
            <person name="Carlson A."/>
            <person name="Copeland A."/>
            <person name="Coutinho P.M."/>
            <person name="de Vries R.P."/>
            <person name="Ferreira P."/>
            <person name="Findley K."/>
            <person name="Foster B."/>
            <person name="Gaskell J."/>
            <person name="Glotzer D."/>
            <person name="Gorecki P."/>
            <person name="Heitman J."/>
            <person name="Hesse C."/>
            <person name="Hori C."/>
            <person name="Igarashi K."/>
            <person name="Jurgens J.A."/>
            <person name="Kallen N."/>
            <person name="Kersten P."/>
            <person name="Kohler A."/>
            <person name="Kuees U."/>
            <person name="Kumar T.K.A."/>
            <person name="Kuo A."/>
            <person name="LaButti K."/>
            <person name="Larrondo L.F."/>
            <person name="Lindquist E."/>
            <person name="Ling A."/>
            <person name="Lombard V."/>
            <person name="Lucas S."/>
            <person name="Lundell T."/>
            <person name="Martin R."/>
            <person name="McLaughlin D.J."/>
            <person name="Morgenstern I."/>
            <person name="Morin E."/>
            <person name="Murat C."/>
            <person name="Nagy L.G."/>
            <person name="Nolan M."/>
            <person name="Ohm R.A."/>
            <person name="Patyshakuliyeva A."/>
            <person name="Rokas A."/>
            <person name="Ruiz-Duenas F.J."/>
            <person name="Sabat G."/>
            <person name="Salamov A."/>
            <person name="Samejima M."/>
            <person name="Schmutz J."/>
            <person name="Slot J.C."/>
            <person name="St John F."/>
            <person name="Stenlid J."/>
            <person name="Sun H."/>
            <person name="Sun S."/>
            <person name="Syed K."/>
            <person name="Tsang A."/>
            <person name="Wiebenga A."/>
            <person name="Young D."/>
            <person name="Pisabarro A."/>
            <person name="Eastwood D.C."/>
            <person name="Martin F."/>
            <person name="Cullen D."/>
            <person name="Grigoriev I.V."/>
            <person name="Hibbett D.S."/>
        </authorList>
    </citation>
    <scope>NUCLEOTIDE SEQUENCE [LARGE SCALE GENOMIC DNA]</scope>
    <source>
        <strain evidence="8 9">DJM-731 SS1</strain>
    </source>
</reference>
<evidence type="ECO:0000256" key="3">
    <source>
        <dbReference type="ARBA" id="ARBA00022989"/>
    </source>
</evidence>
<dbReference type="PANTHER" id="PTHR23508:SF10">
    <property type="entry name" value="CARBOXYLIC ACID TRANSPORTER PROTEIN HOMOLOG"/>
    <property type="match status" value="1"/>
</dbReference>
<keyword evidence="2 6" id="KW-0812">Transmembrane</keyword>
<feature type="transmembrane region" description="Helical" evidence="6">
    <location>
        <begin position="125"/>
        <end position="143"/>
    </location>
</feature>
<comment type="subcellular location">
    <subcellularLocation>
        <location evidence="1">Membrane</location>
        <topology evidence="1">Multi-pass membrane protein</topology>
    </subcellularLocation>
</comment>
<dbReference type="GO" id="GO:0015355">
    <property type="term" value="F:secondary active monocarboxylate transmembrane transporter activity"/>
    <property type="evidence" value="ECO:0007669"/>
    <property type="project" value="TreeGrafter"/>
</dbReference>
<feature type="transmembrane region" description="Helical" evidence="6">
    <location>
        <begin position="94"/>
        <end position="113"/>
    </location>
</feature>
<dbReference type="FunFam" id="1.20.1250.20:FF:000340">
    <property type="entry name" value="MFS transporter, SHS family, lactate transporter"/>
    <property type="match status" value="1"/>
</dbReference>
<dbReference type="InterPro" id="IPR005828">
    <property type="entry name" value="MFS_sugar_transport-like"/>
</dbReference>
<dbReference type="InterPro" id="IPR036259">
    <property type="entry name" value="MFS_trans_sf"/>
</dbReference>
<dbReference type="OrthoDB" id="5296287at2759"/>
<feature type="transmembrane region" description="Helical" evidence="6">
    <location>
        <begin position="343"/>
        <end position="361"/>
    </location>
</feature>
<keyword evidence="4 6" id="KW-0472">Membrane</keyword>
<evidence type="ECO:0000256" key="1">
    <source>
        <dbReference type="ARBA" id="ARBA00004141"/>
    </source>
</evidence>
<dbReference type="PANTHER" id="PTHR23508">
    <property type="entry name" value="CARBOXYLIC ACID TRANSPORTER PROTEIN HOMOLOG"/>
    <property type="match status" value="1"/>
</dbReference>
<dbReference type="OMA" id="YHAVMTW"/>
<evidence type="ECO:0000256" key="5">
    <source>
        <dbReference type="SAM" id="MobiDB-lite"/>
    </source>
</evidence>
<feature type="transmembrane region" description="Helical" evidence="6">
    <location>
        <begin position="275"/>
        <end position="294"/>
    </location>
</feature>
<sequence length="514" mass="55448">MHTDKAAAGNADNGVGTQQASGFAQWWADLKPKKIHAGNDIASSIRALKSVTLLQWALFFSGFLAWTIDAIDFFSVSLSVTALTKQFNKSTNDITTSITLTLLFRSLGAFIFGMLSDRYGRKWPLIANLLLCSIFSLCTAFALNYGAFLGVRCLFGIAMGGIWGLSAATALENLPVQVRGLASGVLQEGYAVGYLIAAVINLTLVSYDPFGWRSLFWVAAGISAFAAVVRLCLPESEVFRRAQVEKLAAEARGEVVHNKTQVFLQESGRMIKQHWVRCIYAVLLMTGFNFLSHGSQDLYPTYLQQTKGFSPHDSSIATIIGNCGAVAGGIFAGITSQYLGRRLTIVIFTLSIGAFIPLWILPSTFSPLAAGAFCVQFGVQGAWGVIPIHLSEISPPAFRATFPGVAYQLGNMVSSASAQIEATGGEHQRTIVNGQDAPDYAKVQGIFLGVVAAFVIFMTLIGAENHSSEFEKHKVAYEVGAGRDDAFDESPGTTTPQEETNEKAIEHPVLRENV</sequence>
<dbReference type="STRING" id="1858805.M5FQ32"/>
<dbReference type="GO" id="GO:0035879">
    <property type="term" value="P:plasma membrane lactate transport"/>
    <property type="evidence" value="ECO:0007669"/>
    <property type="project" value="TreeGrafter"/>
</dbReference>
<evidence type="ECO:0000256" key="4">
    <source>
        <dbReference type="ARBA" id="ARBA00023136"/>
    </source>
</evidence>
<feature type="transmembrane region" description="Helical" evidence="6">
    <location>
        <begin position="314"/>
        <end position="334"/>
    </location>
</feature>
<dbReference type="EMBL" id="JH795876">
    <property type="protein sequence ID" value="EJT97503.1"/>
    <property type="molecule type" value="Genomic_DNA"/>
</dbReference>
<gene>
    <name evidence="8" type="ORF">DACRYDRAFT_111549</name>
</gene>
<dbReference type="AlphaFoldDB" id="M5FQ32"/>
<evidence type="ECO:0000313" key="9">
    <source>
        <dbReference type="Proteomes" id="UP000030653"/>
    </source>
</evidence>
<name>M5FQ32_DACPD</name>
<dbReference type="GO" id="GO:0005886">
    <property type="term" value="C:plasma membrane"/>
    <property type="evidence" value="ECO:0007669"/>
    <property type="project" value="TreeGrafter"/>
</dbReference>
<dbReference type="RefSeq" id="XP_040624401.1">
    <property type="nucleotide sequence ID" value="XM_040769258.1"/>
</dbReference>
<dbReference type="CDD" id="cd17316">
    <property type="entry name" value="MFS_SV2_like"/>
    <property type="match status" value="1"/>
</dbReference>
<dbReference type="GeneID" id="63684320"/>
<evidence type="ECO:0000313" key="8">
    <source>
        <dbReference type="EMBL" id="EJT97503.1"/>
    </source>
</evidence>
<dbReference type="HOGENOM" id="CLU_001265_46_1_1"/>
<feature type="transmembrane region" description="Helical" evidence="6">
    <location>
        <begin position="214"/>
        <end position="233"/>
    </location>
</feature>
<feature type="transmembrane region" description="Helical" evidence="6">
    <location>
        <begin position="191"/>
        <end position="208"/>
    </location>
</feature>
<protein>
    <submittedName>
        <fullName evidence="8">MFS general substrate transporter</fullName>
    </submittedName>
</protein>
<dbReference type="SUPFAM" id="SSF103473">
    <property type="entry name" value="MFS general substrate transporter"/>
    <property type="match status" value="1"/>
</dbReference>
<dbReference type="PROSITE" id="PS50850">
    <property type="entry name" value="MFS"/>
    <property type="match status" value="1"/>
</dbReference>
<feature type="transmembrane region" description="Helical" evidence="6">
    <location>
        <begin position="53"/>
        <end position="74"/>
    </location>
</feature>
<dbReference type="Pfam" id="PF00083">
    <property type="entry name" value="Sugar_tr"/>
    <property type="match status" value="1"/>
</dbReference>
<evidence type="ECO:0000256" key="6">
    <source>
        <dbReference type="SAM" id="Phobius"/>
    </source>
</evidence>
<evidence type="ECO:0000259" key="7">
    <source>
        <dbReference type="PROSITE" id="PS50850"/>
    </source>
</evidence>
<proteinExistence type="predicted"/>
<organism evidence="8 9">
    <name type="scientific">Dacryopinax primogenitus (strain DJM 731)</name>
    <name type="common">Brown rot fungus</name>
    <dbReference type="NCBI Taxonomy" id="1858805"/>
    <lineage>
        <taxon>Eukaryota</taxon>
        <taxon>Fungi</taxon>
        <taxon>Dikarya</taxon>
        <taxon>Basidiomycota</taxon>
        <taxon>Agaricomycotina</taxon>
        <taxon>Dacrymycetes</taxon>
        <taxon>Dacrymycetales</taxon>
        <taxon>Dacrymycetaceae</taxon>
        <taxon>Dacryopinax</taxon>
    </lineage>
</organism>
<accession>M5FQ32</accession>
<dbReference type="Gene3D" id="1.20.1250.20">
    <property type="entry name" value="MFS general substrate transporter like domains"/>
    <property type="match status" value="2"/>
</dbReference>
<feature type="compositionally biased region" description="Basic and acidic residues" evidence="5">
    <location>
        <begin position="500"/>
        <end position="514"/>
    </location>
</feature>
<feature type="transmembrane region" description="Helical" evidence="6">
    <location>
        <begin position="149"/>
        <end position="171"/>
    </location>
</feature>